<reference evidence="2" key="1">
    <citation type="submission" date="2024-08" db="EMBL/GenBank/DDBJ databases">
        <authorList>
            <person name="Yu S.T."/>
        </authorList>
    </citation>
    <scope>NUCLEOTIDE SEQUENCE</scope>
    <source>
        <strain evidence="2">R33</strain>
    </source>
</reference>
<dbReference type="EMBL" id="CP165727">
    <property type="protein sequence ID" value="XDV67439.1"/>
    <property type="molecule type" value="Genomic_DNA"/>
</dbReference>
<feature type="region of interest" description="Disordered" evidence="1">
    <location>
        <begin position="1"/>
        <end position="46"/>
    </location>
</feature>
<organism evidence="2">
    <name type="scientific">Streptomyces sp. R33</name>
    <dbReference type="NCBI Taxonomy" id="3238629"/>
    <lineage>
        <taxon>Bacteria</taxon>
        <taxon>Bacillati</taxon>
        <taxon>Actinomycetota</taxon>
        <taxon>Actinomycetes</taxon>
        <taxon>Kitasatosporales</taxon>
        <taxon>Streptomycetaceae</taxon>
        <taxon>Streptomyces</taxon>
    </lineage>
</organism>
<protein>
    <submittedName>
        <fullName evidence="2">Uncharacterized protein</fullName>
    </submittedName>
</protein>
<dbReference type="RefSeq" id="WP_369779302.1">
    <property type="nucleotide sequence ID" value="NZ_CP165727.1"/>
</dbReference>
<evidence type="ECO:0000313" key="2">
    <source>
        <dbReference type="EMBL" id="XDV67439.1"/>
    </source>
</evidence>
<name>A0AB39YC27_9ACTN</name>
<evidence type="ECO:0000256" key="1">
    <source>
        <dbReference type="SAM" id="MobiDB-lite"/>
    </source>
</evidence>
<sequence>MISKNVTVDESAEPTEQALSRSVDDRLIDEPVGQAQARGPAARPGL</sequence>
<proteinExistence type="predicted"/>
<dbReference type="AlphaFoldDB" id="A0AB39YC27"/>
<gene>
    <name evidence="2" type="ORF">AB5J51_33200</name>
</gene>
<accession>A0AB39YC27</accession>